<organism evidence="1">
    <name type="scientific">Arion vulgaris</name>
    <dbReference type="NCBI Taxonomy" id="1028688"/>
    <lineage>
        <taxon>Eukaryota</taxon>
        <taxon>Metazoa</taxon>
        <taxon>Spiralia</taxon>
        <taxon>Lophotrochozoa</taxon>
        <taxon>Mollusca</taxon>
        <taxon>Gastropoda</taxon>
        <taxon>Heterobranchia</taxon>
        <taxon>Euthyneura</taxon>
        <taxon>Panpulmonata</taxon>
        <taxon>Eupulmonata</taxon>
        <taxon>Stylommatophora</taxon>
        <taxon>Helicina</taxon>
        <taxon>Arionoidea</taxon>
        <taxon>Arionidae</taxon>
        <taxon>Arion</taxon>
    </lineage>
</organism>
<sequence>LHDPWSVDDPGLRQISNVVRRGPRDNFLPNLIKPRTQIQVQEYPPTDMEYHDRRAAASDRLTKFFGDWTAYNRIAFPLPARRQPR</sequence>
<name>A0A0B6YKZ9_9EUPU</name>
<gene>
    <name evidence="1" type="primary">ORF28739</name>
</gene>
<protein>
    <submittedName>
        <fullName evidence="1">Uncharacterized protein</fullName>
    </submittedName>
</protein>
<feature type="non-terminal residue" evidence="1">
    <location>
        <position position="1"/>
    </location>
</feature>
<reference evidence="1" key="1">
    <citation type="submission" date="2014-12" db="EMBL/GenBank/DDBJ databases">
        <title>Insight into the proteome of Arion vulgaris.</title>
        <authorList>
            <person name="Aradska J."/>
            <person name="Bulat T."/>
            <person name="Smidak R."/>
            <person name="Sarate P."/>
            <person name="Gangsoo J."/>
            <person name="Sialana F."/>
            <person name="Bilban M."/>
            <person name="Lubec G."/>
        </authorList>
    </citation>
    <scope>NUCLEOTIDE SEQUENCE</scope>
    <source>
        <tissue evidence="1">Skin</tissue>
    </source>
</reference>
<dbReference type="EMBL" id="HACG01010014">
    <property type="protein sequence ID" value="CEK56879.1"/>
    <property type="molecule type" value="Transcribed_RNA"/>
</dbReference>
<accession>A0A0B6YKZ9</accession>
<feature type="non-terminal residue" evidence="1">
    <location>
        <position position="85"/>
    </location>
</feature>
<dbReference type="AlphaFoldDB" id="A0A0B6YKZ9"/>
<proteinExistence type="predicted"/>
<evidence type="ECO:0000313" key="1">
    <source>
        <dbReference type="EMBL" id="CEK56879.1"/>
    </source>
</evidence>